<proteinExistence type="predicted"/>
<evidence type="ECO:0000313" key="1">
    <source>
        <dbReference type="EMBL" id="OTF78621.1"/>
    </source>
</evidence>
<keyword evidence="2" id="KW-1185">Reference proteome</keyword>
<organism evidence="1 2">
    <name type="scientific">Euroglyphus maynei</name>
    <name type="common">Mayne's house dust mite</name>
    <dbReference type="NCBI Taxonomy" id="6958"/>
    <lineage>
        <taxon>Eukaryota</taxon>
        <taxon>Metazoa</taxon>
        <taxon>Ecdysozoa</taxon>
        <taxon>Arthropoda</taxon>
        <taxon>Chelicerata</taxon>
        <taxon>Arachnida</taxon>
        <taxon>Acari</taxon>
        <taxon>Acariformes</taxon>
        <taxon>Sarcoptiformes</taxon>
        <taxon>Astigmata</taxon>
        <taxon>Psoroptidia</taxon>
        <taxon>Analgoidea</taxon>
        <taxon>Pyroglyphidae</taxon>
        <taxon>Pyroglyphinae</taxon>
        <taxon>Euroglyphus</taxon>
    </lineage>
</organism>
<protein>
    <submittedName>
        <fullName evidence="1">Uncharacterized protein</fullName>
    </submittedName>
</protein>
<accession>A0A1Y3BCH9</accession>
<dbReference type="Proteomes" id="UP000194236">
    <property type="component" value="Unassembled WGS sequence"/>
</dbReference>
<evidence type="ECO:0000313" key="2">
    <source>
        <dbReference type="Proteomes" id="UP000194236"/>
    </source>
</evidence>
<reference evidence="1 2" key="1">
    <citation type="submission" date="2017-03" db="EMBL/GenBank/DDBJ databases">
        <title>Genome Survey of Euroglyphus maynei.</title>
        <authorList>
            <person name="Arlian L.G."/>
            <person name="Morgan M.S."/>
            <person name="Rider S.D."/>
        </authorList>
    </citation>
    <scope>NUCLEOTIDE SEQUENCE [LARGE SCALE GENOMIC DNA]</scope>
    <source>
        <strain evidence="1">Arlian Lab</strain>
        <tissue evidence="1">Whole body</tissue>
    </source>
</reference>
<dbReference type="EMBL" id="MUJZ01027082">
    <property type="protein sequence ID" value="OTF78621.1"/>
    <property type="molecule type" value="Genomic_DNA"/>
</dbReference>
<gene>
    <name evidence="1" type="ORF">BLA29_014616</name>
</gene>
<sequence length="26" mass="3054">MVAHYSRIECFRLWSSNTASNIGYFT</sequence>
<comment type="caution">
    <text evidence="1">The sequence shown here is derived from an EMBL/GenBank/DDBJ whole genome shotgun (WGS) entry which is preliminary data.</text>
</comment>
<dbReference type="AlphaFoldDB" id="A0A1Y3BCH9"/>
<name>A0A1Y3BCH9_EURMA</name>